<dbReference type="GO" id="GO:0055085">
    <property type="term" value="P:transmembrane transport"/>
    <property type="evidence" value="ECO:0007669"/>
    <property type="project" value="InterPro"/>
</dbReference>
<feature type="compositionally biased region" description="Pro residues" evidence="6">
    <location>
        <begin position="15"/>
        <end position="25"/>
    </location>
</feature>
<dbReference type="PANTHER" id="PTHR30386:SF26">
    <property type="entry name" value="TRANSPORT PROTEIN COMB"/>
    <property type="match status" value="1"/>
</dbReference>
<dbReference type="GO" id="GO:0016020">
    <property type="term" value="C:membrane"/>
    <property type="evidence" value="ECO:0007669"/>
    <property type="project" value="UniProtKB-SubCell"/>
</dbReference>
<dbReference type="Pfam" id="PF25917">
    <property type="entry name" value="BSH_RND"/>
    <property type="match status" value="1"/>
</dbReference>
<evidence type="ECO:0000256" key="6">
    <source>
        <dbReference type="SAM" id="MobiDB-lite"/>
    </source>
</evidence>
<dbReference type="RefSeq" id="WP_025411448.1">
    <property type="nucleotide sequence ID" value="NZ_CP007128.1"/>
</dbReference>
<proteinExistence type="predicted"/>
<protein>
    <submittedName>
        <fullName evidence="9">Secretion protein HlyD family protein</fullName>
    </submittedName>
</protein>
<sequence>MSAATAPETSRPAPARVPTPAPDPAPAGSKKRFVLPIVGLLVLGGAAWGVKQWTYGRAHESTDDAQVDGHIVPVIAKVGGYVKNVTVVENQAVREGQLLVQIDDAEYRVKLAQAEADLAAAQATTTGGTAAVGQTRAQVQSATSQTAAGEAQVAAARANLDKAESDLRRYEDLASKQIVSQQALDAMRAAAASARANLLAVQRQASATGAGVTGAQANVQSAEANVRLAQARTGAAKAARDNAALQLSYTTVNAPASGTVSRKTVEVGQLVQPGQTLMSVVADTGTWVTANMKETQLKDLRVGQKAEVEVDAYAGATIEGTVESLSSATGAKFALLPPDNATGNFTKVVQRVPVRIHITKGLGKDRPLRPGMSVVVHVDTK</sequence>
<dbReference type="InterPro" id="IPR058634">
    <property type="entry name" value="AaeA-lik-b-barrel"/>
</dbReference>
<accession>W0RKL1</accession>
<evidence type="ECO:0000313" key="9">
    <source>
        <dbReference type="EMBL" id="AHG89973.1"/>
    </source>
</evidence>
<dbReference type="Gene3D" id="2.40.50.100">
    <property type="match status" value="1"/>
</dbReference>
<dbReference type="InterPro" id="IPR058625">
    <property type="entry name" value="MdtA-like_BSH"/>
</dbReference>
<evidence type="ECO:0000256" key="2">
    <source>
        <dbReference type="ARBA" id="ARBA00022692"/>
    </source>
</evidence>
<evidence type="ECO:0000256" key="1">
    <source>
        <dbReference type="ARBA" id="ARBA00004167"/>
    </source>
</evidence>
<feature type="coiled-coil region" evidence="5">
    <location>
        <begin position="153"/>
        <end position="232"/>
    </location>
</feature>
<gene>
    <name evidence="9" type="ORF">J421_2436</name>
</gene>
<keyword evidence="5" id="KW-0175">Coiled coil</keyword>
<feature type="region of interest" description="Disordered" evidence="6">
    <location>
        <begin position="1"/>
        <end position="28"/>
    </location>
</feature>
<evidence type="ECO:0000313" key="10">
    <source>
        <dbReference type="Proteomes" id="UP000019151"/>
    </source>
</evidence>
<dbReference type="InParanoid" id="W0RKL1"/>
<keyword evidence="3" id="KW-1133">Transmembrane helix</keyword>
<keyword evidence="2" id="KW-0812">Transmembrane</keyword>
<dbReference type="HOGENOM" id="CLU_018816_15_1_0"/>
<evidence type="ECO:0000256" key="5">
    <source>
        <dbReference type="SAM" id="Coils"/>
    </source>
</evidence>
<dbReference type="Proteomes" id="UP000019151">
    <property type="component" value="Chromosome"/>
</dbReference>
<dbReference type="Gene3D" id="1.10.287.470">
    <property type="entry name" value="Helix hairpin bin"/>
    <property type="match status" value="1"/>
</dbReference>
<evidence type="ECO:0000256" key="3">
    <source>
        <dbReference type="ARBA" id="ARBA00022989"/>
    </source>
</evidence>
<keyword evidence="10" id="KW-1185">Reference proteome</keyword>
<comment type="subcellular location">
    <subcellularLocation>
        <location evidence="1">Membrane</location>
        <topology evidence="1">Single-pass membrane protein</topology>
    </subcellularLocation>
</comment>
<dbReference type="PANTHER" id="PTHR30386">
    <property type="entry name" value="MEMBRANE FUSION SUBUNIT OF EMRAB-TOLC MULTIDRUG EFFLUX PUMP"/>
    <property type="match status" value="1"/>
</dbReference>
<dbReference type="Pfam" id="PF25963">
    <property type="entry name" value="Beta-barrel_AAEA"/>
    <property type="match status" value="1"/>
</dbReference>
<dbReference type="eggNOG" id="COG1566">
    <property type="taxonomic scope" value="Bacteria"/>
</dbReference>
<feature type="domain" description="p-hydroxybenzoic acid efflux pump subunit AaeA-like beta-barrel" evidence="8">
    <location>
        <begin position="287"/>
        <end position="378"/>
    </location>
</feature>
<name>W0RKL1_9BACT</name>
<dbReference type="STRING" id="861299.J421_2436"/>
<keyword evidence="4" id="KW-0472">Membrane</keyword>
<dbReference type="InterPro" id="IPR050739">
    <property type="entry name" value="MFP"/>
</dbReference>
<dbReference type="PRINTS" id="PR01490">
    <property type="entry name" value="RTXTOXIND"/>
</dbReference>
<reference evidence="9 10" key="1">
    <citation type="journal article" date="2014" name="Genome Announc.">
        <title>Genome Sequence and Methylome of Soil Bacterium Gemmatirosa kalamazoonensis KBS708T, a Member of the Rarely Cultivated Gemmatimonadetes Phylum.</title>
        <authorList>
            <person name="Debruyn J.M."/>
            <person name="Radosevich M."/>
            <person name="Wommack K.E."/>
            <person name="Polson S.W."/>
            <person name="Hauser L.J."/>
            <person name="Fawaz M.N."/>
            <person name="Korlach J."/>
            <person name="Tsai Y.C."/>
        </authorList>
    </citation>
    <scope>NUCLEOTIDE SEQUENCE [LARGE SCALE GENOMIC DNA]</scope>
    <source>
        <strain evidence="9 10">KBS708</strain>
    </source>
</reference>
<evidence type="ECO:0000259" key="8">
    <source>
        <dbReference type="Pfam" id="PF25963"/>
    </source>
</evidence>
<feature type="domain" description="Multidrug resistance protein MdtA-like barrel-sandwich hybrid" evidence="7">
    <location>
        <begin position="71"/>
        <end position="281"/>
    </location>
</feature>
<dbReference type="SUPFAM" id="SSF111369">
    <property type="entry name" value="HlyD-like secretion proteins"/>
    <property type="match status" value="3"/>
</dbReference>
<dbReference type="EMBL" id="CP007128">
    <property type="protein sequence ID" value="AHG89973.1"/>
    <property type="molecule type" value="Genomic_DNA"/>
</dbReference>
<dbReference type="PATRIC" id="fig|861299.3.peg.2482"/>
<dbReference type="KEGG" id="gba:J421_2436"/>
<evidence type="ECO:0000256" key="4">
    <source>
        <dbReference type="ARBA" id="ARBA00023136"/>
    </source>
</evidence>
<organism evidence="9 10">
    <name type="scientific">Gemmatirosa kalamazoonensis</name>
    <dbReference type="NCBI Taxonomy" id="861299"/>
    <lineage>
        <taxon>Bacteria</taxon>
        <taxon>Pseudomonadati</taxon>
        <taxon>Gemmatimonadota</taxon>
        <taxon>Gemmatimonadia</taxon>
        <taxon>Gemmatimonadales</taxon>
        <taxon>Gemmatimonadaceae</taxon>
        <taxon>Gemmatirosa</taxon>
    </lineage>
</organism>
<evidence type="ECO:0000259" key="7">
    <source>
        <dbReference type="Pfam" id="PF25917"/>
    </source>
</evidence>
<dbReference type="AlphaFoldDB" id="W0RKL1"/>
<dbReference type="Gene3D" id="2.40.30.170">
    <property type="match status" value="1"/>
</dbReference>
<dbReference type="OrthoDB" id="9811754at2"/>